<organism evidence="1 2">
    <name type="scientific">Vararia minispora EC-137</name>
    <dbReference type="NCBI Taxonomy" id="1314806"/>
    <lineage>
        <taxon>Eukaryota</taxon>
        <taxon>Fungi</taxon>
        <taxon>Dikarya</taxon>
        <taxon>Basidiomycota</taxon>
        <taxon>Agaricomycotina</taxon>
        <taxon>Agaricomycetes</taxon>
        <taxon>Russulales</taxon>
        <taxon>Lachnocladiaceae</taxon>
        <taxon>Vararia</taxon>
    </lineage>
</organism>
<name>A0ACB8QX95_9AGAM</name>
<proteinExistence type="predicted"/>
<reference evidence="1" key="2">
    <citation type="journal article" date="2022" name="New Phytol.">
        <title>Evolutionary transition to the ectomycorrhizal habit in the genomes of a hyperdiverse lineage of mushroom-forming fungi.</title>
        <authorList>
            <person name="Looney B."/>
            <person name="Miyauchi S."/>
            <person name="Morin E."/>
            <person name="Drula E."/>
            <person name="Courty P.E."/>
            <person name="Kohler A."/>
            <person name="Kuo A."/>
            <person name="LaButti K."/>
            <person name="Pangilinan J."/>
            <person name="Lipzen A."/>
            <person name="Riley R."/>
            <person name="Andreopoulos W."/>
            <person name="He G."/>
            <person name="Johnson J."/>
            <person name="Nolan M."/>
            <person name="Tritt A."/>
            <person name="Barry K.W."/>
            <person name="Grigoriev I.V."/>
            <person name="Nagy L.G."/>
            <person name="Hibbett D."/>
            <person name="Henrissat B."/>
            <person name="Matheny P.B."/>
            <person name="Labbe J."/>
            <person name="Martin F.M."/>
        </authorList>
    </citation>
    <scope>NUCLEOTIDE SEQUENCE</scope>
    <source>
        <strain evidence="1">EC-137</strain>
    </source>
</reference>
<accession>A0ACB8QX95</accession>
<reference evidence="1" key="1">
    <citation type="submission" date="2021-02" db="EMBL/GenBank/DDBJ databases">
        <authorList>
            <consortium name="DOE Joint Genome Institute"/>
            <person name="Ahrendt S."/>
            <person name="Looney B.P."/>
            <person name="Miyauchi S."/>
            <person name="Morin E."/>
            <person name="Drula E."/>
            <person name="Courty P.E."/>
            <person name="Chicoki N."/>
            <person name="Fauchery L."/>
            <person name="Kohler A."/>
            <person name="Kuo A."/>
            <person name="Labutti K."/>
            <person name="Pangilinan J."/>
            <person name="Lipzen A."/>
            <person name="Riley R."/>
            <person name="Andreopoulos W."/>
            <person name="He G."/>
            <person name="Johnson J."/>
            <person name="Barry K.W."/>
            <person name="Grigoriev I.V."/>
            <person name="Nagy L."/>
            <person name="Hibbett D."/>
            <person name="Henrissat B."/>
            <person name="Matheny P.B."/>
            <person name="Labbe J."/>
            <person name="Martin F."/>
        </authorList>
    </citation>
    <scope>NUCLEOTIDE SEQUENCE</scope>
    <source>
        <strain evidence="1">EC-137</strain>
    </source>
</reference>
<keyword evidence="2" id="KW-1185">Reference proteome</keyword>
<evidence type="ECO:0000313" key="1">
    <source>
        <dbReference type="EMBL" id="KAI0036272.1"/>
    </source>
</evidence>
<dbReference type="Proteomes" id="UP000814128">
    <property type="component" value="Unassembled WGS sequence"/>
</dbReference>
<comment type="caution">
    <text evidence="1">The sequence shown here is derived from an EMBL/GenBank/DDBJ whole genome shotgun (WGS) entry which is preliminary data.</text>
</comment>
<gene>
    <name evidence="1" type="ORF">K488DRAFT_41460</name>
</gene>
<dbReference type="EMBL" id="MU273473">
    <property type="protein sequence ID" value="KAI0036272.1"/>
    <property type="molecule type" value="Genomic_DNA"/>
</dbReference>
<sequence>MSSKLPALSIFTRASACTSGPTTATLSAADKFTHKWPRPRTLRKGTGVRARARGAWTENEMRGALVEGKGLGIEGWGKWTTHKWVLLFSIITVFTCAMMGLVISVLTWFAAYPAAPVVLVTDVPCVVLLTFSSSLLLLASVFGFAGTLLNSRPILAVYVLLLIPAATSLVSVGYVSYHKSIYSLDGKLSEAWNDFYTPAQRALLQGALKCCGWVDTTHMALSSGVCFPRAALPGCRDVLGAYERRALATLYGIVFSLVPLLLVDVAAGVLCANHVTHRFGKGITPKQYRLNVGDVIALSRAGSVSSTRTGTRVVVDKPRVARVAETGASVFREDKELPALPPGLEGSEL</sequence>
<evidence type="ECO:0000313" key="2">
    <source>
        <dbReference type="Proteomes" id="UP000814128"/>
    </source>
</evidence>
<protein>
    <submittedName>
        <fullName evidence="1">Uncharacterized protein</fullName>
    </submittedName>
</protein>